<dbReference type="Proteomes" id="UP000075880">
    <property type="component" value="Unassembled WGS sequence"/>
</dbReference>
<dbReference type="GO" id="GO:0016020">
    <property type="term" value="C:membrane"/>
    <property type="evidence" value="ECO:0007669"/>
    <property type="project" value="TreeGrafter"/>
</dbReference>
<dbReference type="SUPFAM" id="SSF52087">
    <property type="entry name" value="CRAL/TRIO domain"/>
    <property type="match status" value="1"/>
</dbReference>
<dbReference type="AlphaFoldDB" id="A0AAG5D2K5"/>
<dbReference type="InterPro" id="IPR036273">
    <property type="entry name" value="CRAL/TRIO_N_dom_sf"/>
</dbReference>
<evidence type="ECO:0000313" key="3">
    <source>
        <dbReference type="Proteomes" id="UP000075880"/>
    </source>
</evidence>
<dbReference type="InterPro" id="IPR001251">
    <property type="entry name" value="CRAL-TRIO_dom"/>
</dbReference>
<reference evidence="2" key="1">
    <citation type="submission" date="2024-04" db="UniProtKB">
        <authorList>
            <consortium name="EnsemblMetazoa"/>
        </authorList>
    </citation>
    <scope>IDENTIFICATION</scope>
    <source>
        <strain evidence="2">EBRO</strain>
    </source>
</reference>
<dbReference type="PANTHER" id="PTHR10174">
    <property type="entry name" value="ALPHA-TOCOPHEROL TRANSFER PROTEIN-RELATED"/>
    <property type="match status" value="1"/>
</dbReference>
<dbReference type="PANTHER" id="PTHR10174:SF213">
    <property type="entry name" value="CRAL-TRIO DOMAIN-CONTAINING PROTEIN"/>
    <property type="match status" value="1"/>
</dbReference>
<evidence type="ECO:0000259" key="1">
    <source>
        <dbReference type="PROSITE" id="PS50191"/>
    </source>
</evidence>
<proteinExistence type="predicted"/>
<organism evidence="2 3">
    <name type="scientific">Anopheles atroparvus</name>
    <name type="common">European mosquito</name>
    <dbReference type="NCBI Taxonomy" id="41427"/>
    <lineage>
        <taxon>Eukaryota</taxon>
        <taxon>Metazoa</taxon>
        <taxon>Ecdysozoa</taxon>
        <taxon>Arthropoda</taxon>
        <taxon>Hexapoda</taxon>
        <taxon>Insecta</taxon>
        <taxon>Pterygota</taxon>
        <taxon>Neoptera</taxon>
        <taxon>Endopterygota</taxon>
        <taxon>Diptera</taxon>
        <taxon>Nematocera</taxon>
        <taxon>Culicoidea</taxon>
        <taxon>Culicidae</taxon>
        <taxon>Anophelinae</taxon>
        <taxon>Anopheles</taxon>
    </lineage>
</organism>
<name>A0AAG5D2K5_ANOAO</name>
<sequence length="285" mass="33333">MDAQETSMLVKWPQVRLESIETLKQWLATQAHLPQVQEHDLALFLHANYGDLEAAQRTMENYYTHRTSYRECFTERDIYNDALQAALSIMMFTMLPGETSEGYKMVYTRLLTSDASHFNHPQILKLITMCLDLWMNIEGSANGHIMLMDMQGMNLSHMTKLNMGAAKKHMFYVQEALPIRLKQIHFINVVPFMNQIMFLTRPFMRKDVQEMINMHVGLNTLHQAVPVESLPNEYGGKGGSFKELEKTFKEKLYAHSDWFRSMESRDLVDETKRQSKPKRYMFGLF</sequence>
<accession>A0AAG5D2K5</accession>
<keyword evidence="3" id="KW-1185">Reference proteome</keyword>
<dbReference type="InterPro" id="IPR036865">
    <property type="entry name" value="CRAL-TRIO_dom_sf"/>
</dbReference>
<protein>
    <recommendedName>
        <fullName evidence="1">CRAL-TRIO domain-containing protein</fullName>
    </recommendedName>
</protein>
<dbReference type="GO" id="GO:1902936">
    <property type="term" value="F:phosphatidylinositol bisphosphate binding"/>
    <property type="evidence" value="ECO:0007669"/>
    <property type="project" value="TreeGrafter"/>
</dbReference>
<dbReference type="SUPFAM" id="SSF46938">
    <property type="entry name" value="CRAL/TRIO N-terminal domain"/>
    <property type="match status" value="1"/>
</dbReference>
<dbReference type="EnsemblMetazoa" id="ENSAATROPT006032">
    <property type="protein sequence ID" value="ENSAATROPP005492"/>
    <property type="gene ID" value="ENSAATROPG004881"/>
</dbReference>
<feature type="domain" description="CRAL-TRIO" evidence="1">
    <location>
        <begin position="79"/>
        <end position="242"/>
    </location>
</feature>
<dbReference type="CDD" id="cd00170">
    <property type="entry name" value="SEC14"/>
    <property type="match status" value="1"/>
</dbReference>
<dbReference type="Pfam" id="PF00650">
    <property type="entry name" value="CRAL_TRIO"/>
    <property type="match status" value="1"/>
</dbReference>
<dbReference type="Gene3D" id="3.40.525.10">
    <property type="entry name" value="CRAL-TRIO lipid binding domain"/>
    <property type="match status" value="1"/>
</dbReference>
<dbReference type="PRINTS" id="PR00180">
    <property type="entry name" value="CRETINALDHBP"/>
</dbReference>
<dbReference type="SMART" id="SM00516">
    <property type="entry name" value="SEC14"/>
    <property type="match status" value="1"/>
</dbReference>
<evidence type="ECO:0000313" key="2">
    <source>
        <dbReference type="EnsemblMetazoa" id="ENSAATROPP005492"/>
    </source>
</evidence>
<dbReference type="PROSITE" id="PS50191">
    <property type="entry name" value="CRAL_TRIO"/>
    <property type="match status" value="1"/>
</dbReference>